<dbReference type="PANTHER" id="PTHR46177">
    <property type="entry name" value="INTEGRASE CATALYTIC DOMAIN-CONTAINING PROTEIN"/>
    <property type="match status" value="1"/>
</dbReference>
<evidence type="ECO:0000313" key="2">
    <source>
        <dbReference type="Proteomes" id="UP001152795"/>
    </source>
</evidence>
<dbReference type="Proteomes" id="UP001152795">
    <property type="component" value="Unassembled WGS sequence"/>
</dbReference>
<reference evidence="1" key="1">
    <citation type="submission" date="2020-04" db="EMBL/GenBank/DDBJ databases">
        <authorList>
            <person name="Alioto T."/>
            <person name="Alioto T."/>
            <person name="Gomez Garrido J."/>
        </authorList>
    </citation>
    <scope>NUCLEOTIDE SEQUENCE</scope>
    <source>
        <strain evidence="1">A484AB</strain>
    </source>
</reference>
<sequence length="121" mass="14260">MAEREIITHHFHLGYPNEIIRLFLLNYHEIVMSLRTLKRRLRDFGLRRNGNINEDLEGRIRQINEIIENKISNGSGASLGYRSMWHLHRLQCHIQVPRRFKKLIPKVCSKGDEDGCQGDDI</sequence>
<keyword evidence="2" id="KW-1185">Reference proteome</keyword>
<organism evidence="1 2">
    <name type="scientific">Paramuricea clavata</name>
    <name type="common">Red gorgonian</name>
    <name type="synonym">Violescent sea-whip</name>
    <dbReference type="NCBI Taxonomy" id="317549"/>
    <lineage>
        <taxon>Eukaryota</taxon>
        <taxon>Metazoa</taxon>
        <taxon>Cnidaria</taxon>
        <taxon>Anthozoa</taxon>
        <taxon>Octocorallia</taxon>
        <taxon>Malacalcyonacea</taxon>
        <taxon>Plexauridae</taxon>
        <taxon>Paramuricea</taxon>
    </lineage>
</organism>
<accession>A0A6S7LC47</accession>
<name>A0A6S7LC47_PARCT</name>
<dbReference type="EMBL" id="CACRXK020016615">
    <property type="protein sequence ID" value="CAB4030089.1"/>
    <property type="molecule type" value="Genomic_DNA"/>
</dbReference>
<evidence type="ECO:0000313" key="1">
    <source>
        <dbReference type="EMBL" id="CAB4030089.1"/>
    </source>
</evidence>
<gene>
    <name evidence="1" type="ORF">PACLA_8A037012</name>
</gene>
<dbReference type="OrthoDB" id="6119988at2759"/>
<dbReference type="PANTHER" id="PTHR46177:SF1">
    <property type="entry name" value="INTEGRASE CATALYTIC DOMAIN-CONTAINING PROTEIN"/>
    <property type="match status" value="1"/>
</dbReference>
<proteinExistence type="predicted"/>
<dbReference type="AlphaFoldDB" id="A0A6S7LC47"/>
<protein>
    <submittedName>
        <fullName evidence="1">Uncharacterized protein</fullName>
    </submittedName>
</protein>
<comment type="caution">
    <text evidence="1">The sequence shown here is derived from an EMBL/GenBank/DDBJ whole genome shotgun (WGS) entry which is preliminary data.</text>
</comment>